<proteinExistence type="predicted"/>
<dbReference type="Proteomes" id="UP000225277">
    <property type="component" value="Unassembled WGS sequence"/>
</dbReference>
<sequence>MSSYHHSRALLPSLSPRCSFLNIQLHHLRRCILRICL</sequence>
<evidence type="ECO:0000313" key="2">
    <source>
        <dbReference type="Proteomes" id="UP000225277"/>
    </source>
</evidence>
<dbReference type="EMBL" id="FJUY01000007">
    <property type="protein sequence ID" value="CZT19627.1"/>
    <property type="molecule type" value="Genomic_DNA"/>
</dbReference>
<gene>
    <name evidence="1" type="ORF">RCC_05478</name>
</gene>
<dbReference type="AlphaFoldDB" id="A0A2D3V4K5"/>
<reference evidence="1 2" key="1">
    <citation type="submission" date="2016-03" db="EMBL/GenBank/DDBJ databases">
        <authorList>
            <person name="Ploux O."/>
        </authorList>
    </citation>
    <scope>NUCLEOTIDE SEQUENCE [LARGE SCALE GENOMIC DNA]</scope>
    <source>
        <strain evidence="1 2">URUG2</strain>
    </source>
</reference>
<accession>A0A2D3V4K5</accession>
<keyword evidence="2" id="KW-1185">Reference proteome</keyword>
<organism evidence="1 2">
    <name type="scientific">Ramularia collo-cygni</name>
    <dbReference type="NCBI Taxonomy" id="112498"/>
    <lineage>
        <taxon>Eukaryota</taxon>
        <taxon>Fungi</taxon>
        <taxon>Dikarya</taxon>
        <taxon>Ascomycota</taxon>
        <taxon>Pezizomycotina</taxon>
        <taxon>Dothideomycetes</taxon>
        <taxon>Dothideomycetidae</taxon>
        <taxon>Mycosphaerellales</taxon>
        <taxon>Mycosphaerellaceae</taxon>
        <taxon>Ramularia</taxon>
    </lineage>
</organism>
<protein>
    <submittedName>
        <fullName evidence="1">Uncharacterized protein</fullName>
    </submittedName>
</protein>
<dbReference type="RefSeq" id="XP_023626517.1">
    <property type="nucleotide sequence ID" value="XM_023770749.1"/>
</dbReference>
<name>A0A2D3V4K5_9PEZI</name>
<evidence type="ECO:0000313" key="1">
    <source>
        <dbReference type="EMBL" id="CZT19627.1"/>
    </source>
</evidence>
<dbReference type="GeneID" id="35600639"/>